<reference evidence="2 4" key="1">
    <citation type="submission" date="2020-07" db="EMBL/GenBank/DDBJ databases">
        <authorList>
            <person name="Teixeira M."/>
        </authorList>
    </citation>
    <scope>NUCLEOTIDE SEQUENCE</scope>
    <source>
        <strain evidence="3">3</strain>
        <strain evidence="2">Xanthomonas arboricola pv. juglandis CPBF 427</strain>
    </source>
</reference>
<dbReference type="EMBL" id="LR861807">
    <property type="protein sequence ID" value="CAD1797552.1"/>
    <property type="molecule type" value="Genomic_DNA"/>
</dbReference>
<dbReference type="AlphaFoldDB" id="A0A8E4GHC3"/>
<evidence type="ECO:0000313" key="3">
    <source>
        <dbReference type="EMBL" id="CAD1797552.1"/>
    </source>
</evidence>
<gene>
    <name evidence="3" type="ORF">XSP_003983</name>
    <name evidence="2" type="ORF">XSP_004015</name>
</gene>
<protein>
    <submittedName>
        <fullName evidence="2">Uncharacterized protein</fullName>
    </submittedName>
</protein>
<evidence type="ECO:0000256" key="1">
    <source>
        <dbReference type="SAM" id="MobiDB-lite"/>
    </source>
</evidence>
<feature type="region of interest" description="Disordered" evidence="1">
    <location>
        <begin position="30"/>
        <end position="57"/>
    </location>
</feature>
<evidence type="ECO:0000313" key="2">
    <source>
        <dbReference type="EMBL" id="CAD0343646.1"/>
    </source>
</evidence>
<feature type="compositionally biased region" description="Basic residues" evidence="1">
    <location>
        <begin position="40"/>
        <end position="51"/>
    </location>
</feature>
<organism evidence="2">
    <name type="scientific">Xanthomonas campestris pv. juglandis</name>
    <name type="common">Xanthomonas arboricola pv. juglandis</name>
    <dbReference type="NCBI Taxonomy" id="195709"/>
    <lineage>
        <taxon>Bacteria</taxon>
        <taxon>Pseudomonadati</taxon>
        <taxon>Pseudomonadota</taxon>
        <taxon>Gammaproteobacteria</taxon>
        <taxon>Lysobacterales</taxon>
        <taxon>Lysobacteraceae</taxon>
        <taxon>Xanthomonas</taxon>
    </lineage>
</organism>
<accession>A0A8E4GHC3</accession>
<dbReference type="RefSeq" id="WP_162200817.1">
    <property type="nucleotide sequence ID" value="NZ_CP012251.1"/>
</dbReference>
<dbReference type="Proteomes" id="UP000514411">
    <property type="component" value="Chromosome"/>
</dbReference>
<proteinExistence type="predicted"/>
<name>A0A8E4GHC3_XANCJ</name>
<dbReference type="EMBL" id="LR824643">
    <property type="protein sequence ID" value="CAD0343646.1"/>
    <property type="molecule type" value="Genomic_DNA"/>
</dbReference>
<sequence length="172" mass="18142">MSLLIASGTSPMMVVIEVVITGLSLRAAPAAAASQGRERTGHRRRSARRTVRPTDADHSMRPHIAVRITGCGQGDCRAIPNPHSREAVAASDAFDPCKISIHSNVVKVGAALSIPSVCPAAHAVPSRGSWLTAPAMPYRAVMTCLPSKHVIRRRSVARGSTSKVTYFAGNAV</sequence>
<evidence type="ECO:0000313" key="4">
    <source>
        <dbReference type="Proteomes" id="UP000514411"/>
    </source>
</evidence>